<sequence>MDAPFIHKTKSHGTCSFNDLFPSFLEANTCMESADLGNQSRYTGIDVIGNAPWGTHFCNFFYSKQDLLETLVPYFKAGLENNEFCLWITSDPVSVKDALASLRHGIPLLDRYITSNAIEVLPHADWYLKDDVFDPARVIHGWDEKLNAALARGHEGMRVNGNEAWLERHVWKDFIEYERELNNWITGKRMIVLCTYPLDKCKAADVLDVAHAHEMAATMRNGKLEILEKPELKRSKAEIKKLKEEVEKLVEERNGQLLQALQEVKVSAERFSRLFHLNPFLPMVLSDFDDGRYIDVNASFTNLFGFTSDEVVGKTIRDLDFWLNPVQRDALVENIKHGGVVNNEEVKLKDKNGKLLDVRFSMIAIPMNDGPKVLSMALDFTEQKVAERMLKESEQNLDVLINSSPGEIWLASTDLRLVKANRAFFKSLKKITDLEIAEGDSLIFPGLTKKAKDLWERLYRQALGGENVVDITHVVEPDGSEFYHEIRLNPVRSEDNTIIGIGCFSNDITELIQFRKALEAKVLLRTQELQKALEKEQELTAWKARFGSMVSHEFRTPLAAIRNTANYVRRYRDRIEPESLNDKIGIVLAQVDLMNRMMEDLLVLGRADENKIAVVKRKVEIRSFFESLKNDLEEISNGSHSILCQFDFESKYIDADDDLLRNIFVNLLSNAIKFSPGKSQVWVHVHDLGENLRIEIKDEGIGINEVDLIKIFEPFERGQNTKGIQGTGLGLSIAKKAVDLMGGTIDVLSKPGNGSVFSVTIPAK</sequence>
<evidence type="ECO:0000313" key="11">
    <source>
        <dbReference type="EMBL" id="MBL0744451.1"/>
    </source>
</evidence>
<dbReference type="CDD" id="cd00075">
    <property type="entry name" value="HATPase"/>
    <property type="match status" value="1"/>
</dbReference>
<dbReference type="Gene3D" id="3.30.565.10">
    <property type="entry name" value="Histidine kinase-like ATPase, C-terminal domain"/>
    <property type="match status" value="1"/>
</dbReference>
<dbReference type="SMART" id="SM00086">
    <property type="entry name" value="PAC"/>
    <property type="match status" value="2"/>
</dbReference>
<dbReference type="PANTHER" id="PTHR43711">
    <property type="entry name" value="TWO-COMPONENT HISTIDINE KINASE"/>
    <property type="match status" value="1"/>
</dbReference>
<evidence type="ECO:0000259" key="9">
    <source>
        <dbReference type="PROSITE" id="PS50112"/>
    </source>
</evidence>
<feature type="domain" description="PAC" evidence="10">
    <location>
        <begin position="342"/>
        <end position="392"/>
    </location>
</feature>
<evidence type="ECO:0000256" key="5">
    <source>
        <dbReference type="ARBA" id="ARBA00022777"/>
    </source>
</evidence>
<dbReference type="InterPro" id="IPR005467">
    <property type="entry name" value="His_kinase_dom"/>
</dbReference>
<dbReference type="SMART" id="SM00387">
    <property type="entry name" value="HATPase_c"/>
    <property type="match status" value="1"/>
</dbReference>
<dbReference type="InterPro" id="IPR025847">
    <property type="entry name" value="MEDS_domain"/>
</dbReference>
<evidence type="ECO:0000256" key="3">
    <source>
        <dbReference type="ARBA" id="ARBA00022553"/>
    </source>
</evidence>
<keyword evidence="6" id="KW-0902">Two-component regulatory system</keyword>
<dbReference type="EMBL" id="JAERRB010000011">
    <property type="protein sequence ID" value="MBL0744451.1"/>
    <property type="molecule type" value="Genomic_DNA"/>
</dbReference>
<evidence type="ECO:0000256" key="7">
    <source>
        <dbReference type="SAM" id="Coils"/>
    </source>
</evidence>
<protein>
    <recommendedName>
        <fullName evidence="2">histidine kinase</fullName>
        <ecNumber evidence="2">2.7.13.3</ecNumber>
    </recommendedName>
</protein>
<dbReference type="InterPro" id="IPR036890">
    <property type="entry name" value="HATPase_C_sf"/>
</dbReference>
<dbReference type="SMART" id="SM00388">
    <property type="entry name" value="HisKA"/>
    <property type="match status" value="1"/>
</dbReference>
<comment type="caution">
    <text evidence="11">The sequence shown here is derived from an EMBL/GenBank/DDBJ whole genome shotgun (WGS) entry which is preliminary data.</text>
</comment>
<reference evidence="11 12" key="1">
    <citation type="submission" date="2021-01" db="EMBL/GenBank/DDBJ databases">
        <title>Chryseolinea sp. Jin1 Genome sequencing and assembly.</title>
        <authorList>
            <person name="Kim I."/>
        </authorList>
    </citation>
    <scope>NUCLEOTIDE SEQUENCE [LARGE SCALE GENOMIC DNA]</scope>
    <source>
        <strain evidence="11 12">Jin1</strain>
    </source>
</reference>
<keyword evidence="12" id="KW-1185">Reference proteome</keyword>
<dbReference type="InterPro" id="IPR001610">
    <property type="entry name" value="PAC"/>
</dbReference>
<dbReference type="Proteomes" id="UP000613030">
    <property type="component" value="Unassembled WGS sequence"/>
</dbReference>
<evidence type="ECO:0000256" key="4">
    <source>
        <dbReference type="ARBA" id="ARBA00022679"/>
    </source>
</evidence>
<dbReference type="Gene3D" id="3.30.450.20">
    <property type="entry name" value="PAS domain"/>
    <property type="match status" value="2"/>
</dbReference>
<comment type="catalytic activity">
    <reaction evidence="1">
        <text>ATP + protein L-histidine = ADP + protein N-phospho-L-histidine.</text>
        <dbReference type="EC" id="2.7.13.3"/>
    </reaction>
</comment>
<dbReference type="Pfam" id="PF02518">
    <property type="entry name" value="HATPase_c"/>
    <property type="match status" value="1"/>
</dbReference>
<name>A0ABS1KYB7_9BACT</name>
<dbReference type="SUPFAM" id="SSF55785">
    <property type="entry name" value="PYP-like sensor domain (PAS domain)"/>
    <property type="match status" value="2"/>
</dbReference>
<evidence type="ECO:0000256" key="6">
    <source>
        <dbReference type="ARBA" id="ARBA00023012"/>
    </source>
</evidence>
<dbReference type="Pfam" id="PF00512">
    <property type="entry name" value="HisKA"/>
    <property type="match status" value="1"/>
</dbReference>
<dbReference type="SUPFAM" id="SSF47384">
    <property type="entry name" value="Homodimeric domain of signal transducing histidine kinase"/>
    <property type="match status" value="1"/>
</dbReference>
<dbReference type="PANTHER" id="PTHR43711:SF26">
    <property type="entry name" value="SENSOR HISTIDINE KINASE RCSC"/>
    <property type="match status" value="1"/>
</dbReference>
<dbReference type="InterPro" id="IPR050736">
    <property type="entry name" value="Sensor_HK_Regulatory"/>
</dbReference>
<evidence type="ECO:0000256" key="2">
    <source>
        <dbReference type="ARBA" id="ARBA00012438"/>
    </source>
</evidence>
<dbReference type="Pfam" id="PF14417">
    <property type="entry name" value="MEDS"/>
    <property type="match status" value="1"/>
</dbReference>
<dbReference type="PROSITE" id="PS50109">
    <property type="entry name" value="HIS_KIN"/>
    <property type="match status" value="1"/>
</dbReference>
<dbReference type="PRINTS" id="PR00344">
    <property type="entry name" value="BCTRLSENSOR"/>
</dbReference>
<dbReference type="InterPro" id="IPR000014">
    <property type="entry name" value="PAS"/>
</dbReference>
<dbReference type="RefSeq" id="WP_202014107.1">
    <property type="nucleotide sequence ID" value="NZ_JAERRB010000011.1"/>
</dbReference>
<dbReference type="NCBIfam" id="TIGR00229">
    <property type="entry name" value="sensory_box"/>
    <property type="match status" value="2"/>
</dbReference>
<dbReference type="InterPro" id="IPR000700">
    <property type="entry name" value="PAS-assoc_C"/>
</dbReference>
<feature type="domain" description="Histidine kinase" evidence="8">
    <location>
        <begin position="549"/>
        <end position="764"/>
    </location>
</feature>
<dbReference type="Pfam" id="PF08448">
    <property type="entry name" value="PAS_4"/>
    <property type="match status" value="1"/>
</dbReference>
<proteinExistence type="predicted"/>
<evidence type="ECO:0000259" key="8">
    <source>
        <dbReference type="PROSITE" id="PS50109"/>
    </source>
</evidence>
<dbReference type="InterPro" id="IPR013656">
    <property type="entry name" value="PAS_4"/>
</dbReference>
<keyword evidence="5" id="KW-0418">Kinase</keyword>
<feature type="domain" description="PAS" evidence="9">
    <location>
        <begin position="290"/>
        <end position="319"/>
    </location>
</feature>
<evidence type="ECO:0000313" key="12">
    <source>
        <dbReference type="Proteomes" id="UP000613030"/>
    </source>
</evidence>
<dbReference type="SUPFAM" id="SSF55874">
    <property type="entry name" value="ATPase domain of HSP90 chaperone/DNA topoisomerase II/histidine kinase"/>
    <property type="match status" value="1"/>
</dbReference>
<dbReference type="InterPro" id="IPR003661">
    <property type="entry name" value="HisK_dim/P_dom"/>
</dbReference>
<dbReference type="PROSITE" id="PS50113">
    <property type="entry name" value="PAC"/>
    <property type="match status" value="2"/>
</dbReference>
<dbReference type="CDD" id="cd00130">
    <property type="entry name" value="PAS"/>
    <property type="match status" value="1"/>
</dbReference>
<keyword evidence="4" id="KW-0808">Transferase</keyword>
<dbReference type="InterPro" id="IPR035965">
    <property type="entry name" value="PAS-like_dom_sf"/>
</dbReference>
<keyword evidence="7" id="KW-0175">Coiled coil</keyword>
<dbReference type="Gene3D" id="1.10.287.130">
    <property type="match status" value="1"/>
</dbReference>
<feature type="coiled-coil region" evidence="7">
    <location>
        <begin position="232"/>
        <end position="259"/>
    </location>
</feature>
<keyword evidence="3" id="KW-0597">Phosphoprotein</keyword>
<dbReference type="PROSITE" id="PS50112">
    <property type="entry name" value="PAS"/>
    <property type="match status" value="1"/>
</dbReference>
<evidence type="ECO:0000256" key="1">
    <source>
        <dbReference type="ARBA" id="ARBA00000085"/>
    </source>
</evidence>
<evidence type="ECO:0000259" key="10">
    <source>
        <dbReference type="PROSITE" id="PS50113"/>
    </source>
</evidence>
<dbReference type="InterPro" id="IPR036097">
    <property type="entry name" value="HisK_dim/P_sf"/>
</dbReference>
<accession>A0ABS1KYB7</accession>
<gene>
    <name evidence="11" type="ORF">JI741_24675</name>
</gene>
<dbReference type="InterPro" id="IPR004358">
    <property type="entry name" value="Sig_transdc_His_kin-like_C"/>
</dbReference>
<dbReference type="EC" id="2.7.13.3" evidence="2"/>
<dbReference type="CDD" id="cd00082">
    <property type="entry name" value="HisKA"/>
    <property type="match status" value="1"/>
</dbReference>
<dbReference type="Pfam" id="PF13426">
    <property type="entry name" value="PAS_9"/>
    <property type="match status" value="1"/>
</dbReference>
<organism evidence="11 12">
    <name type="scientific">Chryseolinea lacunae</name>
    <dbReference type="NCBI Taxonomy" id="2801331"/>
    <lineage>
        <taxon>Bacteria</taxon>
        <taxon>Pseudomonadati</taxon>
        <taxon>Bacteroidota</taxon>
        <taxon>Cytophagia</taxon>
        <taxon>Cytophagales</taxon>
        <taxon>Fulvivirgaceae</taxon>
        <taxon>Chryseolinea</taxon>
    </lineage>
</organism>
<feature type="domain" description="PAC" evidence="10">
    <location>
        <begin position="467"/>
        <end position="520"/>
    </location>
</feature>
<dbReference type="SMART" id="SM00091">
    <property type="entry name" value="PAS"/>
    <property type="match status" value="1"/>
</dbReference>
<dbReference type="InterPro" id="IPR003594">
    <property type="entry name" value="HATPase_dom"/>
</dbReference>